<dbReference type="SUPFAM" id="SSF53850">
    <property type="entry name" value="Periplasmic binding protein-like II"/>
    <property type="match status" value="1"/>
</dbReference>
<gene>
    <name evidence="1" type="ORF">SDC9_186765</name>
</gene>
<proteinExistence type="predicted"/>
<protein>
    <submittedName>
        <fullName evidence="1">Uncharacterized protein</fullName>
    </submittedName>
</protein>
<name>A0A645HJT2_9ZZZZ</name>
<evidence type="ECO:0000313" key="1">
    <source>
        <dbReference type="EMBL" id="MPN39237.1"/>
    </source>
</evidence>
<organism evidence="1">
    <name type="scientific">bioreactor metagenome</name>
    <dbReference type="NCBI Taxonomy" id="1076179"/>
    <lineage>
        <taxon>unclassified sequences</taxon>
        <taxon>metagenomes</taxon>
        <taxon>ecological metagenomes</taxon>
    </lineage>
</organism>
<sequence length="183" mass="19452">MRYGDASPLETDVAAEQHALAGGEAAMMLGQGAWVESDLLALNPNLAIGFNGYPVSDLPAQCRVVSGPDQALHVYRDSPVLPHVLAFVNWWLTSEYGQSWFCDVCHVIPGVRGAKSPNTAIALQGFALASLRGAGPVSISYSTDGFHQAFGKIMQAYAGGSLTRDQACEAIEQAWVEIDGTLN</sequence>
<dbReference type="EMBL" id="VSSQ01094934">
    <property type="protein sequence ID" value="MPN39237.1"/>
    <property type="molecule type" value="Genomic_DNA"/>
</dbReference>
<reference evidence="1" key="1">
    <citation type="submission" date="2019-08" db="EMBL/GenBank/DDBJ databases">
        <authorList>
            <person name="Kucharzyk K."/>
            <person name="Murdoch R.W."/>
            <person name="Higgins S."/>
            <person name="Loffler F."/>
        </authorList>
    </citation>
    <scope>NUCLEOTIDE SEQUENCE</scope>
</reference>
<accession>A0A645HJT2</accession>
<comment type="caution">
    <text evidence="1">The sequence shown here is derived from an EMBL/GenBank/DDBJ whole genome shotgun (WGS) entry which is preliminary data.</text>
</comment>
<dbReference type="AlphaFoldDB" id="A0A645HJT2"/>
<dbReference type="Gene3D" id="3.40.190.10">
    <property type="entry name" value="Periplasmic binding protein-like II"/>
    <property type="match status" value="2"/>
</dbReference>